<accession>A0A0P9H2H7</accession>
<keyword evidence="4 7" id="KW-1133">Transmembrane helix</keyword>
<evidence type="ECO:0000259" key="8">
    <source>
        <dbReference type="Pfam" id="PF01794"/>
    </source>
</evidence>
<comment type="subcellular location">
    <subcellularLocation>
        <location evidence="7">Cell membrane</location>
        <topology evidence="7">Multi-pass membrane protein</topology>
    </subcellularLocation>
    <subcellularLocation>
        <location evidence="1">Membrane</location>
        <topology evidence="1">Multi-pass membrane protein</topology>
    </subcellularLocation>
</comment>
<evidence type="ECO:0000256" key="3">
    <source>
        <dbReference type="ARBA" id="ARBA00022692"/>
    </source>
</evidence>
<dbReference type="GO" id="GO:0005886">
    <property type="term" value="C:plasma membrane"/>
    <property type="evidence" value="ECO:0007669"/>
    <property type="project" value="UniProtKB-SubCell"/>
</dbReference>
<feature type="transmembrane region" description="Helical" evidence="7">
    <location>
        <begin position="110"/>
        <end position="128"/>
    </location>
</feature>
<comment type="cofactor">
    <cofactor evidence="7">
        <name>FMN</name>
        <dbReference type="ChEBI" id="CHEBI:58210"/>
    </cofactor>
    <text evidence="7">Binds 1 FMN per subunit.</text>
</comment>
<dbReference type="GO" id="GO:0046872">
    <property type="term" value="F:metal ion binding"/>
    <property type="evidence" value="ECO:0007669"/>
    <property type="project" value="UniProtKB-KW"/>
</dbReference>
<feature type="transmembrane region" description="Helical" evidence="7">
    <location>
        <begin position="47"/>
        <end position="66"/>
    </location>
</feature>
<reference evidence="9 10" key="1">
    <citation type="submission" date="2015-09" db="EMBL/GenBank/DDBJ databases">
        <title>Draft genome sequence of Kouleothrix aurantiaca JCM 19913.</title>
        <authorList>
            <person name="Hemp J."/>
        </authorList>
    </citation>
    <scope>NUCLEOTIDE SEQUENCE [LARGE SCALE GENOMIC DNA]</scope>
    <source>
        <strain evidence="9 10">COM-B</strain>
    </source>
</reference>
<dbReference type="PATRIC" id="fig|186479.3.peg.5806"/>
<feature type="transmembrane region" description="Helical" evidence="7">
    <location>
        <begin position="148"/>
        <end position="165"/>
    </location>
</feature>
<keyword evidence="7" id="KW-1003">Cell membrane</keyword>
<comment type="function">
    <text evidence="7">Part of the MsrPQ system that repairs oxidized cell envelope proteins containing methionine sulfoxide residues (Met-O), using respiratory chain electrons. Thus protects these proteins from oxidative-stress damage caused by reactive species of oxygen and chlorine. MsrPQ is essential for the maintenance of envelope integrity under bleach stress, rescuing a wide series of structurally unrelated cell envelope proteins from methionine oxidation. MsrQ provides electrons for reduction to the reductase catalytic subunit MsrP, using the quinone pool of the respiratory chain.</text>
</comment>
<dbReference type="PANTHER" id="PTHR36964:SF1">
    <property type="entry name" value="PROTEIN-METHIONINE-SULFOXIDE REDUCTASE HEME-BINDING SUBUNIT MSRQ"/>
    <property type="match status" value="1"/>
</dbReference>
<dbReference type="GO" id="GO:0020037">
    <property type="term" value="F:heme binding"/>
    <property type="evidence" value="ECO:0007669"/>
    <property type="project" value="UniProtKB-UniRule"/>
</dbReference>
<evidence type="ECO:0000313" key="10">
    <source>
        <dbReference type="Proteomes" id="UP000050509"/>
    </source>
</evidence>
<dbReference type="InterPro" id="IPR013130">
    <property type="entry name" value="Fe3_Rdtase_TM_dom"/>
</dbReference>
<keyword evidence="7" id="KW-0249">Electron transport</keyword>
<keyword evidence="7" id="KW-0479">Metal-binding</keyword>
<keyword evidence="5 7" id="KW-0408">Iron</keyword>
<keyword evidence="7" id="KW-0285">Flavoprotein</keyword>
<protein>
    <recommendedName>
        <fullName evidence="7">Protein-methionine-sulfoxide reductase heme-binding subunit MsrQ</fullName>
    </recommendedName>
    <alternativeName>
        <fullName evidence="7">Flavocytochrome MsrQ</fullName>
    </alternativeName>
</protein>
<dbReference type="GO" id="GO:0010181">
    <property type="term" value="F:FMN binding"/>
    <property type="evidence" value="ECO:0007669"/>
    <property type="project" value="UniProtKB-UniRule"/>
</dbReference>
<dbReference type="GO" id="GO:0016679">
    <property type="term" value="F:oxidoreductase activity, acting on diphenols and related substances as donors"/>
    <property type="evidence" value="ECO:0007669"/>
    <property type="project" value="TreeGrafter"/>
</dbReference>
<keyword evidence="7" id="KW-0349">Heme</keyword>
<comment type="caution">
    <text evidence="9">The sequence shown here is derived from an EMBL/GenBank/DDBJ whole genome shotgun (WGS) entry which is preliminary data.</text>
</comment>
<evidence type="ECO:0000256" key="6">
    <source>
        <dbReference type="ARBA" id="ARBA00023136"/>
    </source>
</evidence>
<evidence type="ECO:0000256" key="7">
    <source>
        <dbReference type="HAMAP-Rule" id="MF_01207"/>
    </source>
</evidence>
<dbReference type="Pfam" id="PF01794">
    <property type="entry name" value="Ferric_reduct"/>
    <property type="match status" value="1"/>
</dbReference>
<feature type="domain" description="Ferric oxidoreductase" evidence="8">
    <location>
        <begin position="43"/>
        <end position="157"/>
    </location>
</feature>
<name>A0A0P9H2H7_9CHLR</name>
<evidence type="ECO:0000256" key="5">
    <source>
        <dbReference type="ARBA" id="ARBA00023004"/>
    </source>
</evidence>
<dbReference type="GO" id="GO:0009055">
    <property type="term" value="F:electron transfer activity"/>
    <property type="evidence" value="ECO:0007669"/>
    <property type="project" value="UniProtKB-UniRule"/>
</dbReference>
<dbReference type="GO" id="GO:0030091">
    <property type="term" value="P:protein repair"/>
    <property type="evidence" value="ECO:0007669"/>
    <property type="project" value="UniProtKB-UniRule"/>
</dbReference>
<keyword evidence="7" id="KW-0288">FMN</keyword>
<proteinExistence type="inferred from homology"/>
<evidence type="ECO:0000256" key="4">
    <source>
        <dbReference type="ARBA" id="ARBA00022989"/>
    </source>
</evidence>
<dbReference type="InterPro" id="IPR022837">
    <property type="entry name" value="MsrQ-like"/>
</dbReference>
<dbReference type="EMBL" id="LJCR01002810">
    <property type="protein sequence ID" value="KPV48250.1"/>
    <property type="molecule type" value="Genomic_DNA"/>
</dbReference>
<feature type="transmembrane region" description="Helical" evidence="7">
    <location>
        <begin position="78"/>
        <end position="98"/>
    </location>
</feature>
<comment type="similarity">
    <text evidence="7">Belongs to the MsrQ family.</text>
</comment>
<evidence type="ECO:0000256" key="2">
    <source>
        <dbReference type="ARBA" id="ARBA00022448"/>
    </source>
</evidence>
<evidence type="ECO:0000256" key="1">
    <source>
        <dbReference type="ARBA" id="ARBA00004141"/>
    </source>
</evidence>
<keyword evidence="10" id="KW-1185">Reference proteome</keyword>
<gene>
    <name evidence="7" type="primary">msrQ</name>
    <name evidence="9" type="ORF">SE17_39090</name>
</gene>
<evidence type="ECO:0000313" key="9">
    <source>
        <dbReference type="EMBL" id="KPV48250.1"/>
    </source>
</evidence>
<dbReference type="HAMAP" id="MF_01207">
    <property type="entry name" value="MsrQ"/>
    <property type="match status" value="1"/>
</dbReference>
<comment type="subunit">
    <text evidence="7">Heterodimer of a catalytic subunit (MsrP) and a heme-binding subunit (MsrQ).</text>
</comment>
<dbReference type="PANTHER" id="PTHR36964">
    <property type="entry name" value="PROTEIN-METHIONINE-SULFOXIDE REDUCTASE HEME-BINDING SUBUNIT MSRQ"/>
    <property type="match status" value="1"/>
</dbReference>
<dbReference type="AlphaFoldDB" id="A0A0P9H2H7"/>
<keyword evidence="2 7" id="KW-0813">Transport</keyword>
<dbReference type="Proteomes" id="UP000050509">
    <property type="component" value="Unassembled WGS sequence"/>
</dbReference>
<keyword evidence="3 7" id="KW-0812">Transmembrane</keyword>
<feature type="transmembrane region" description="Helical" evidence="7">
    <location>
        <begin position="171"/>
        <end position="193"/>
    </location>
</feature>
<sequence length="202" mass="23108">MSLADWLRIATHLGALIPLALLLWDGYHNHLTANPIQEITFRTGKTAIILLMLSLLCTPLNIVLGWKAVLPLRRPLGLYAFFYVCLHLLIFAVLDYGLDWGLIEQTIAEKRYVLVGFAAFLLLVPLALTSTKGWQKRLGKRWKQLHRLVYLVALLAVIHFVWLVKSDIREPLLYGLILAVLLLLRISSIRRAITRLRSRLAR</sequence>
<keyword evidence="6 7" id="KW-0472">Membrane</keyword>
<feature type="transmembrane region" description="Helical" evidence="7">
    <location>
        <begin position="7"/>
        <end position="27"/>
    </location>
</feature>
<organism evidence="9 10">
    <name type="scientific">Kouleothrix aurantiaca</name>
    <dbReference type="NCBI Taxonomy" id="186479"/>
    <lineage>
        <taxon>Bacteria</taxon>
        <taxon>Bacillati</taxon>
        <taxon>Chloroflexota</taxon>
        <taxon>Chloroflexia</taxon>
        <taxon>Chloroflexales</taxon>
        <taxon>Roseiflexineae</taxon>
        <taxon>Roseiflexaceae</taxon>
        <taxon>Kouleothrix</taxon>
    </lineage>
</organism>
<comment type="cofactor">
    <cofactor evidence="7">
        <name>heme b</name>
        <dbReference type="ChEBI" id="CHEBI:60344"/>
    </cofactor>
    <text evidence="7">Binds 1 heme b (iron(II)-protoporphyrin IX) group per subunit.</text>
</comment>